<dbReference type="Pfam" id="PF01869">
    <property type="entry name" value="BcrAD_BadFG"/>
    <property type="match status" value="1"/>
</dbReference>
<dbReference type="SUPFAM" id="SSF53067">
    <property type="entry name" value="Actin-like ATPase domain"/>
    <property type="match status" value="2"/>
</dbReference>
<keyword evidence="2" id="KW-0418">Kinase</keyword>
<dbReference type="GO" id="GO:0016301">
    <property type="term" value="F:kinase activity"/>
    <property type="evidence" value="ECO:0007669"/>
    <property type="project" value="UniProtKB-KW"/>
</dbReference>
<dbReference type="PANTHER" id="PTHR43190:SF3">
    <property type="entry name" value="N-ACETYL-D-GLUCOSAMINE KINASE"/>
    <property type="match status" value="1"/>
</dbReference>
<feature type="domain" description="ATPase BadF/BadG/BcrA/BcrD type" evidence="1">
    <location>
        <begin position="8"/>
        <end position="302"/>
    </location>
</feature>
<keyword evidence="2" id="KW-0808">Transferase</keyword>
<comment type="caution">
    <text evidence="2">The sequence shown here is derived from an EMBL/GenBank/DDBJ whole genome shotgun (WGS) entry which is preliminary data.</text>
</comment>
<dbReference type="PANTHER" id="PTHR43190">
    <property type="entry name" value="N-ACETYL-D-GLUCOSAMINE KINASE"/>
    <property type="match status" value="1"/>
</dbReference>
<reference evidence="3" key="1">
    <citation type="journal article" date="2019" name="Int. J. Syst. Evol. Microbiol.">
        <title>The Global Catalogue of Microorganisms (GCM) 10K type strain sequencing project: providing services to taxonomists for standard genome sequencing and annotation.</title>
        <authorList>
            <consortium name="The Broad Institute Genomics Platform"/>
            <consortium name="The Broad Institute Genome Sequencing Center for Infectious Disease"/>
            <person name="Wu L."/>
            <person name="Ma J."/>
        </authorList>
    </citation>
    <scope>NUCLEOTIDE SEQUENCE [LARGE SCALE GENOMIC DNA]</scope>
    <source>
        <strain evidence="3">JCM 3369</strain>
    </source>
</reference>
<dbReference type="InterPro" id="IPR002731">
    <property type="entry name" value="ATPase_BadF"/>
</dbReference>
<evidence type="ECO:0000259" key="1">
    <source>
        <dbReference type="Pfam" id="PF01869"/>
    </source>
</evidence>
<protein>
    <submittedName>
        <fullName evidence="2">N-acetylglucosamine kinase</fullName>
    </submittedName>
</protein>
<proteinExistence type="predicted"/>
<dbReference type="InterPro" id="IPR052519">
    <property type="entry name" value="Euk-type_GlcNAc_Kinase"/>
</dbReference>
<dbReference type="RefSeq" id="WP_160826486.1">
    <property type="nucleotide sequence ID" value="NZ_JBHSXE010000001.1"/>
</dbReference>
<dbReference type="Proteomes" id="UP001596380">
    <property type="component" value="Unassembled WGS sequence"/>
</dbReference>
<keyword evidence="3" id="KW-1185">Reference proteome</keyword>
<dbReference type="EMBL" id="JBHSXS010000048">
    <property type="protein sequence ID" value="MFC6886145.1"/>
    <property type="molecule type" value="Genomic_DNA"/>
</dbReference>
<name>A0ABW2D0R6_9ACTN</name>
<organism evidence="2 3">
    <name type="scientific">Actinomadura yumaensis</name>
    <dbReference type="NCBI Taxonomy" id="111807"/>
    <lineage>
        <taxon>Bacteria</taxon>
        <taxon>Bacillati</taxon>
        <taxon>Actinomycetota</taxon>
        <taxon>Actinomycetes</taxon>
        <taxon>Streptosporangiales</taxon>
        <taxon>Thermomonosporaceae</taxon>
        <taxon>Actinomadura</taxon>
    </lineage>
</organism>
<evidence type="ECO:0000313" key="3">
    <source>
        <dbReference type="Proteomes" id="UP001596380"/>
    </source>
</evidence>
<sequence>MDVLLAADGGNSKTDVAVLAADGTVLTTARGDGFRPQTVGEDAALDGLAGLLDAALADAGAPASAVAHLAAYLANVDLPDEEERLEKALLTRGAAPTVTAGNDTFALLRSAATEGWGVAVVCGAGINCAGVGPDGRVARFPSLGPLTGDWGGGGELGRAALWHGVRAEDGRGPHTALAAAVARHFGVDRAIDAGLGIHRGEFDADRLLGLAPAVLAAAAGGDPVALRLVHRQAEEVELLGTVALRRLDLLDVPADVVLGGGVLAARHPVLMDAVRERYARTAPRARLVVPDEPPLLGAALLALDHRDSPPDAYARLRATFPRRR</sequence>
<dbReference type="Gene3D" id="3.30.420.40">
    <property type="match status" value="2"/>
</dbReference>
<dbReference type="InterPro" id="IPR043129">
    <property type="entry name" value="ATPase_NBD"/>
</dbReference>
<accession>A0ABW2D0R6</accession>
<gene>
    <name evidence="2" type="ORF">ACFQKB_40745</name>
</gene>
<evidence type="ECO:0000313" key="2">
    <source>
        <dbReference type="EMBL" id="MFC6886145.1"/>
    </source>
</evidence>